<organism evidence="2 3">
    <name type="scientific">Candidatus Methanocrinis alkalitolerans</name>
    <dbReference type="NCBI Taxonomy" id="3033395"/>
    <lineage>
        <taxon>Archaea</taxon>
        <taxon>Methanobacteriati</taxon>
        <taxon>Methanobacteriota</taxon>
        <taxon>Stenosarchaea group</taxon>
        <taxon>Methanomicrobia</taxon>
        <taxon>Methanotrichales</taxon>
        <taxon>Methanotrichaceae</taxon>
        <taxon>Methanocrinis</taxon>
    </lineage>
</organism>
<accession>A0ABT5XHU0</accession>
<protein>
    <submittedName>
        <fullName evidence="2">Cupin domain-containing protein</fullName>
    </submittedName>
</protein>
<feature type="domain" description="Cupin type-2" evidence="1">
    <location>
        <begin position="39"/>
        <end position="107"/>
    </location>
</feature>
<dbReference type="InterPro" id="IPR014710">
    <property type="entry name" value="RmlC-like_jellyroll"/>
</dbReference>
<dbReference type="InterPro" id="IPR011051">
    <property type="entry name" value="RmlC_Cupin_sf"/>
</dbReference>
<dbReference type="SUPFAM" id="SSF51182">
    <property type="entry name" value="RmlC-like cupins"/>
    <property type="match status" value="1"/>
</dbReference>
<gene>
    <name evidence="2" type="ORF">P0O24_11935</name>
</gene>
<evidence type="ECO:0000259" key="1">
    <source>
        <dbReference type="Pfam" id="PF07883"/>
    </source>
</evidence>
<dbReference type="EMBL" id="JARFPL010000061">
    <property type="protein sequence ID" value="MDF0594289.1"/>
    <property type="molecule type" value="Genomic_DNA"/>
</dbReference>
<dbReference type="Pfam" id="PF07883">
    <property type="entry name" value="Cupin_2"/>
    <property type="match status" value="1"/>
</dbReference>
<reference evidence="2 3" key="1">
    <citation type="submission" date="2023-03" db="EMBL/GenBank/DDBJ databases">
        <title>Whole genome sequencing of Methanotrichaceae archaeon M04Ac.</title>
        <authorList>
            <person name="Khomyakova M.A."/>
            <person name="Merkel A.Y."/>
            <person name="Slobodkin A.I."/>
        </authorList>
    </citation>
    <scope>NUCLEOTIDE SEQUENCE [LARGE SCALE GENOMIC DNA]</scope>
    <source>
        <strain evidence="2 3">M04Ac</strain>
    </source>
</reference>
<evidence type="ECO:0000313" key="2">
    <source>
        <dbReference type="EMBL" id="MDF0594289.1"/>
    </source>
</evidence>
<proteinExistence type="predicted"/>
<comment type="caution">
    <text evidence="2">The sequence shown here is derived from an EMBL/GenBank/DDBJ whole genome shotgun (WGS) entry which is preliminary data.</text>
</comment>
<dbReference type="Gene3D" id="2.60.120.10">
    <property type="entry name" value="Jelly Rolls"/>
    <property type="match status" value="1"/>
</dbReference>
<evidence type="ECO:0000313" key="3">
    <source>
        <dbReference type="Proteomes" id="UP001215956"/>
    </source>
</evidence>
<keyword evidence="3" id="KW-1185">Reference proteome</keyword>
<dbReference type="Proteomes" id="UP001215956">
    <property type="component" value="Unassembled WGS sequence"/>
</dbReference>
<dbReference type="RefSeq" id="WP_316969982.1">
    <property type="nucleotide sequence ID" value="NZ_JARFPL010000061.1"/>
</dbReference>
<dbReference type="CDD" id="cd02209">
    <property type="entry name" value="cupin_XRE_C"/>
    <property type="match status" value="1"/>
</dbReference>
<dbReference type="InterPro" id="IPR013096">
    <property type="entry name" value="Cupin_2"/>
</dbReference>
<name>A0ABT5XHU0_9EURY</name>
<sequence>MADLDYILADWDKAEGVATSEGFIKPLIATKNVSVTALEIAPGDEVLPHSHSGLPYFEVVLYVVEGDLEIIFRDKRVPVKTGMTIMADPNEHGWLNRTEETVKVLMIHSPPPSWQSPEEFLEKVRKYQDRK</sequence>